<keyword evidence="5" id="KW-0777">Teichoic acid biosynthesis</keyword>
<dbReference type="InterPro" id="IPR043148">
    <property type="entry name" value="TagF_C"/>
</dbReference>
<reference evidence="7 8" key="1">
    <citation type="submission" date="2021-10" db="EMBL/GenBank/DDBJ databases">
        <title>Streptomyces gossypii sp. nov., isolated from soil collected from cotton field.</title>
        <authorList>
            <person name="Ge X."/>
            <person name="Chen X."/>
            <person name="Liu W."/>
        </authorList>
    </citation>
    <scope>NUCLEOTIDE SEQUENCE [LARGE SCALE GENOMIC DNA]</scope>
    <source>
        <strain evidence="7 8">N2-109</strain>
    </source>
</reference>
<evidence type="ECO:0000256" key="6">
    <source>
        <dbReference type="ARBA" id="ARBA00023136"/>
    </source>
</evidence>
<gene>
    <name evidence="7" type="ORF">LHJ74_13390</name>
</gene>
<dbReference type="RefSeq" id="WP_260218199.1">
    <property type="nucleotide sequence ID" value="NZ_JAJAGO010000005.1"/>
</dbReference>
<protein>
    <submittedName>
        <fullName evidence="7">CDP-glycerol glycerophosphotransferase family protein</fullName>
    </submittedName>
</protein>
<keyword evidence="3" id="KW-1003">Cell membrane</keyword>
<sequence length="919" mass="104023">MTSRPEDILPPPLRRLLRFFPEGTPEERAELLAGAKELRAKHSAKALGKLPPVERVKWYLAAEERTEDLTTVLRFERQNSATFHVTGVRHARLEIPGLDTGSLPDEVALLSRRELPVVSRVTDLQWSEDGALTVRGYAYLTNVPVASKRRTPRLAVLRREGSRRAVPLRMKSFRDSRATRDSKQGLHSYDWSGFEFTVSPRQFKTGGKWATGKWEVGTTTSGPGGIYAGRIEKTQVGAAGHGLVRTVEDGVRLVAGFTEGRLEFSVDLVPAEVASWRVVKDSIELDIRTPARAGGVRPAWLRMETVGGGDKHTYPVEQRDGRHYARVPCASLSVAKSETEKTTDFRPVILLSDGTERRATVADSLLTGTHPMPGGREIAIATDARGLLKLHDRMRQGVVDRMEWSDGTLVLEGAYSGTAAGKRLVLRHGESSEEKFLPVKISGGRFTARIRPEEMDLYGMKLPLRQGRWYLSLRGEDATREKESALVKLRADLLGTLPLKHPGSRRMYSVERRFFDRIFLESGPVLGDDERGSYRQRRLKNVHAPQQRELPLKDQVIYNSYHGRQFSDSPKAIYEELVRRGTDVEHVWAVGDQRVEVPEGVRVVEWHSAEWYAEMSRSRYVVTNVMLNSFFKRREGQRVVQTWHGTPLKKMGAHIRGTTKANPAYIETLPGRSNEWEVMVTPNAFTTPIMREAFGFENEILECGYPRNDIFYRGDRRKIAAEVRERLGIPAGKKVLLYVPTWRDDVRIGTGKKFKLDFRVDLAAAQRELGDDYVFLFRKHPKIVDNISGAGNGFVWDVSDYPEIEHLYLIADVLITDYSSAMFDYAHSGRPMLFFTYDLEHYRDNLRGFYFDFIGQAPGPLLKTSEELVGSIRDIDKVAVEYREKYAEFVQDFCQPADGLASSRVVDWMLGPHGAEGSR</sequence>
<dbReference type="Gene3D" id="3.40.50.12580">
    <property type="match status" value="1"/>
</dbReference>
<evidence type="ECO:0000313" key="7">
    <source>
        <dbReference type="EMBL" id="MCT2590892.1"/>
    </source>
</evidence>
<comment type="similarity">
    <text evidence="2">Belongs to the CDP-glycerol glycerophosphotransferase family.</text>
</comment>
<dbReference type="Pfam" id="PF04464">
    <property type="entry name" value="Glyphos_transf"/>
    <property type="match status" value="1"/>
</dbReference>
<evidence type="ECO:0000313" key="8">
    <source>
        <dbReference type="Proteomes" id="UP001156389"/>
    </source>
</evidence>
<keyword evidence="6" id="KW-0472">Membrane</keyword>
<accession>A0ABT2JSM5</accession>
<dbReference type="InterPro" id="IPR051612">
    <property type="entry name" value="Teichoic_Acid_Biosynth"/>
</dbReference>
<keyword evidence="8" id="KW-1185">Reference proteome</keyword>
<name>A0ABT2JSM5_9ACTN</name>
<dbReference type="PANTHER" id="PTHR37316:SF3">
    <property type="entry name" value="TEICHOIC ACID GLYCEROL-PHOSPHATE TRANSFERASE"/>
    <property type="match status" value="1"/>
</dbReference>
<evidence type="ECO:0000256" key="5">
    <source>
        <dbReference type="ARBA" id="ARBA00022944"/>
    </source>
</evidence>
<dbReference type="Gene3D" id="3.40.50.11820">
    <property type="match status" value="1"/>
</dbReference>
<dbReference type="EMBL" id="JAJAGO010000005">
    <property type="protein sequence ID" value="MCT2590892.1"/>
    <property type="molecule type" value="Genomic_DNA"/>
</dbReference>
<keyword evidence="4" id="KW-0808">Transferase</keyword>
<evidence type="ECO:0000256" key="3">
    <source>
        <dbReference type="ARBA" id="ARBA00022475"/>
    </source>
</evidence>
<evidence type="ECO:0000256" key="4">
    <source>
        <dbReference type="ARBA" id="ARBA00022679"/>
    </source>
</evidence>
<evidence type="ECO:0000256" key="1">
    <source>
        <dbReference type="ARBA" id="ARBA00004202"/>
    </source>
</evidence>
<organism evidence="7 8">
    <name type="scientific">Streptomyces gossypii</name>
    <dbReference type="NCBI Taxonomy" id="2883101"/>
    <lineage>
        <taxon>Bacteria</taxon>
        <taxon>Bacillati</taxon>
        <taxon>Actinomycetota</taxon>
        <taxon>Actinomycetes</taxon>
        <taxon>Kitasatosporales</taxon>
        <taxon>Streptomycetaceae</taxon>
        <taxon>Streptomyces</taxon>
    </lineage>
</organism>
<evidence type="ECO:0000256" key="2">
    <source>
        <dbReference type="ARBA" id="ARBA00010488"/>
    </source>
</evidence>
<dbReference type="SUPFAM" id="SSF53756">
    <property type="entry name" value="UDP-Glycosyltransferase/glycogen phosphorylase"/>
    <property type="match status" value="1"/>
</dbReference>
<dbReference type="InterPro" id="IPR007554">
    <property type="entry name" value="Glycerophosphate_synth"/>
</dbReference>
<dbReference type="InterPro" id="IPR043149">
    <property type="entry name" value="TagF_N"/>
</dbReference>
<proteinExistence type="inferred from homology"/>
<comment type="caution">
    <text evidence="7">The sequence shown here is derived from an EMBL/GenBank/DDBJ whole genome shotgun (WGS) entry which is preliminary data.</text>
</comment>
<dbReference type="PANTHER" id="PTHR37316">
    <property type="entry name" value="TEICHOIC ACID GLYCEROL-PHOSPHATE PRIMASE"/>
    <property type="match status" value="1"/>
</dbReference>
<comment type="subcellular location">
    <subcellularLocation>
        <location evidence="1">Cell membrane</location>
        <topology evidence="1">Peripheral membrane protein</topology>
    </subcellularLocation>
</comment>
<dbReference type="Proteomes" id="UP001156389">
    <property type="component" value="Unassembled WGS sequence"/>
</dbReference>